<protein>
    <submittedName>
        <fullName evidence="2">Uncharacterized protein</fullName>
    </submittedName>
</protein>
<comment type="caution">
    <text evidence="2">The sequence shown here is derived from an EMBL/GenBank/DDBJ whole genome shotgun (WGS) entry which is preliminary data.</text>
</comment>
<accession>A0A816A3H4</accession>
<keyword evidence="3" id="KW-1185">Reference proteome</keyword>
<evidence type="ECO:0000313" key="3">
    <source>
        <dbReference type="Proteomes" id="UP000663832"/>
    </source>
</evidence>
<evidence type="ECO:0000313" key="1">
    <source>
        <dbReference type="EMBL" id="CAF1362844.1"/>
    </source>
</evidence>
<sequence>MNNKRFKTLSGYWSNISPVKEGKKNHNFAEGHIQTGMNQEEKVLFFFQKPNTTSAAYENALTACREKKSSLVSGLSEDSEGCFLTCRTTEIKPKAVIFERRKSSNETTDLNAIVNNDVDGILNDDTVTITGRIFKLHNQTIIKKFDSTKQSKIDKVCRGGVIANETGALIIMLWENLAKEIVENDNITLKHMRKMVDANGITFFSSTFRTEFTKSTTELSNYDEEGAQELFDVKVQLFKETVCVVESVVVDINTVCPRCKTKCTSDERIVTCSNSACGASFKRKTNSIRADITARDDKNECLYLTAYQDVLGESAGEIDKDTIIDFFMDNDDKFKIMYHFRSKVIEKIQSN</sequence>
<dbReference type="AlphaFoldDB" id="A0A816A3H4"/>
<organism evidence="2 3">
    <name type="scientific">Adineta steineri</name>
    <dbReference type="NCBI Taxonomy" id="433720"/>
    <lineage>
        <taxon>Eukaryota</taxon>
        <taxon>Metazoa</taxon>
        <taxon>Spiralia</taxon>
        <taxon>Gnathifera</taxon>
        <taxon>Rotifera</taxon>
        <taxon>Eurotatoria</taxon>
        <taxon>Bdelloidea</taxon>
        <taxon>Adinetida</taxon>
        <taxon>Adinetidae</taxon>
        <taxon>Adineta</taxon>
    </lineage>
</organism>
<dbReference type="EMBL" id="CAJNOM010001111">
    <property type="protein sequence ID" value="CAF1592551.1"/>
    <property type="molecule type" value="Genomic_DNA"/>
</dbReference>
<gene>
    <name evidence="1" type="ORF">BJG266_LOCUS35594</name>
    <name evidence="2" type="ORF">QVE165_LOCUS51445</name>
</gene>
<reference evidence="2" key="1">
    <citation type="submission" date="2021-02" db="EMBL/GenBank/DDBJ databases">
        <authorList>
            <person name="Nowell W R."/>
        </authorList>
    </citation>
    <scope>NUCLEOTIDE SEQUENCE</scope>
</reference>
<proteinExistence type="predicted"/>
<dbReference type="Proteomes" id="UP000663877">
    <property type="component" value="Unassembled WGS sequence"/>
</dbReference>
<dbReference type="OrthoDB" id="10480388at2759"/>
<dbReference type="EMBL" id="CAJNOI010000924">
    <property type="protein sequence ID" value="CAF1362844.1"/>
    <property type="molecule type" value="Genomic_DNA"/>
</dbReference>
<name>A0A816A3H4_9BILA</name>
<dbReference type="Proteomes" id="UP000663832">
    <property type="component" value="Unassembled WGS sequence"/>
</dbReference>
<evidence type="ECO:0000313" key="2">
    <source>
        <dbReference type="EMBL" id="CAF1592551.1"/>
    </source>
</evidence>